<accession>A0ACB8UKM9</accession>
<organism evidence="1 2">
    <name type="scientific">Irpex rosettiformis</name>
    <dbReference type="NCBI Taxonomy" id="378272"/>
    <lineage>
        <taxon>Eukaryota</taxon>
        <taxon>Fungi</taxon>
        <taxon>Dikarya</taxon>
        <taxon>Basidiomycota</taxon>
        <taxon>Agaricomycotina</taxon>
        <taxon>Agaricomycetes</taxon>
        <taxon>Polyporales</taxon>
        <taxon>Irpicaceae</taxon>
        <taxon>Irpex</taxon>
    </lineage>
</organism>
<dbReference type="EMBL" id="MU274900">
    <property type="protein sequence ID" value="KAI0094963.1"/>
    <property type="molecule type" value="Genomic_DNA"/>
</dbReference>
<protein>
    <submittedName>
        <fullName evidence="1">Protein serine/threonine phosphatase 2C</fullName>
    </submittedName>
</protein>
<dbReference type="Proteomes" id="UP001055072">
    <property type="component" value="Unassembled WGS sequence"/>
</dbReference>
<proteinExistence type="predicted"/>
<keyword evidence="2" id="KW-1185">Reference proteome</keyword>
<name>A0ACB8UKM9_9APHY</name>
<gene>
    <name evidence="1" type="ORF">BDY19DRAFT_982279</name>
</gene>
<reference evidence="1" key="1">
    <citation type="journal article" date="2021" name="Environ. Microbiol.">
        <title>Gene family expansions and transcriptome signatures uncover fungal adaptations to wood decay.</title>
        <authorList>
            <person name="Hage H."/>
            <person name="Miyauchi S."/>
            <person name="Viragh M."/>
            <person name="Drula E."/>
            <person name="Min B."/>
            <person name="Chaduli D."/>
            <person name="Navarro D."/>
            <person name="Favel A."/>
            <person name="Norest M."/>
            <person name="Lesage-Meessen L."/>
            <person name="Balint B."/>
            <person name="Merenyi Z."/>
            <person name="de Eugenio L."/>
            <person name="Morin E."/>
            <person name="Martinez A.T."/>
            <person name="Baldrian P."/>
            <person name="Stursova M."/>
            <person name="Martinez M.J."/>
            <person name="Novotny C."/>
            <person name="Magnuson J.K."/>
            <person name="Spatafora J.W."/>
            <person name="Maurice S."/>
            <person name="Pangilinan J."/>
            <person name="Andreopoulos W."/>
            <person name="LaButti K."/>
            <person name="Hundley H."/>
            <person name="Na H."/>
            <person name="Kuo A."/>
            <person name="Barry K."/>
            <person name="Lipzen A."/>
            <person name="Henrissat B."/>
            <person name="Riley R."/>
            <person name="Ahrendt S."/>
            <person name="Nagy L.G."/>
            <person name="Grigoriev I.V."/>
            <person name="Martin F."/>
            <person name="Rosso M.N."/>
        </authorList>
    </citation>
    <scope>NUCLEOTIDE SEQUENCE</scope>
    <source>
        <strain evidence="1">CBS 384.51</strain>
    </source>
</reference>
<evidence type="ECO:0000313" key="2">
    <source>
        <dbReference type="Proteomes" id="UP001055072"/>
    </source>
</evidence>
<sequence>MALPLYLRALPYTRSRSFPQTNRIARYHDYIRFSTPGGTARIPLNNPKVIGVANFRGNRRHQEDFYTFSALSLDPEELRLSVKHSHGLDWDPSSLPDALARQVLFVGIYDGHGGSTVSQFLRQELHGIFESVQSSHIPDMLAWAKELGGYFKRFKGGALAPWARPGHEARQKMDLEARATLAFFEIDRLLAIESAAKECGATASVVLLQSLDNPVQPFFTSEKLSLTVAHVGDTRVLLTAVDQGKVTPMTENHHADTRIEATRLRRSMGSGLILDSFGEARWMGALENTRSLGDLKFKPFGVTPEPEVRSKLLVEGPEYSHLTLISDGVSSVVSDEEVSDLARAASTPRAAADRIVDFASEMQSQDNLTAIVIPLAGWGKITGPDRTKEFREDRLTQMIGMERLQRM</sequence>
<comment type="caution">
    <text evidence="1">The sequence shown here is derived from an EMBL/GenBank/DDBJ whole genome shotgun (WGS) entry which is preliminary data.</text>
</comment>
<evidence type="ECO:0000313" key="1">
    <source>
        <dbReference type="EMBL" id="KAI0094963.1"/>
    </source>
</evidence>